<reference evidence="3 4" key="1">
    <citation type="submission" date="2024-09" db="EMBL/GenBank/DDBJ databases">
        <title>A chromosome-level genome assembly of Gray's grenadier anchovy, Coilia grayii.</title>
        <authorList>
            <person name="Fu Z."/>
        </authorList>
    </citation>
    <scope>NUCLEOTIDE SEQUENCE [LARGE SCALE GENOMIC DNA]</scope>
    <source>
        <strain evidence="3">G4</strain>
        <tissue evidence="3">Muscle</tissue>
    </source>
</reference>
<evidence type="ECO:0000313" key="4">
    <source>
        <dbReference type="Proteomes" id="UP001591681"/>
    </source>
</evidence>
<comment type="caution">
    <text evidence="3">The sequence shown here is derived from an EMBL/GenBank/DDBJ whole genome shotgun (WGS) entry which is preliminary data.</text>
</comment>
<keyword evidence="4" id="KW-1185">Reference proteome</keyword>
<dbReference type="Gene3D" id="2.10.60.10">
    <property type="entry name" value="CD59"/>
    <property type="match status" value="1"/>
</dbReference>
<accession>A0ABD1KCF6</accession>
<evidence type="ECO:0000259" key="2">
    <source>
        <dbReference type="Pfam" id="PF00021"/>
    </source>
</evidence>
<dbReference type="CDD" id="cd23611">
    <property type="entry name" value="TFP_LU_ECD_THFP5"/>
    <property type="match status" value="1"/>
</dbReference>
<feature type="domain" description="UPAR/Ly6" evidence="2">
    <location>
        <begin position="19"/>
        <end position="91"/>
    </location>
</feature>
<sequence length="96" mass="10583">MKVFIFCVVVLLAVSSGFALDCIRCVPPKAGETCTASTETCPPGKDACAATKFLRPPYGYYQKCMSMSDCKMLQTNSYININCCQKDLCNVFKQDL</sequence>
<feature type="chain" id="PRO_5044817370" description="UPAR/Ly6 domain-containing protein" evidence="1">
    <location>
        <begin position="20"/>
        <end position="96"/>
    </location>
</feature>
<evidence type="ECO:0000256" key="1">
    <source>
        <dbReference type="SAM" id="SignalP"/>
    </source>
</evidence>
<proteinExistence type="predicted"/>
<dbReference type="GO" id="GO:0098552">
    <property type="term" value="C:side of membrane"/>
    <property type="evidence" value="ECO:0007669"/>
    <property type="project" value="UniProtKB-KW"/>
</dbReference>
<organism evidence="3 4">
    <name type="scientific">Coilia grayii</name>
    <name type="common">Gray's grenadier anchovy</name>
    <dbReference type="NCBI Taxonomy" id="363190"/>
    <lineage>
        <taxon>Eukaryota</taxon>
        <taxon>Metazoa</taxon>
        <taxon>Chordata</taxon>
        <taxon>Craniata</taxon>
        <taxon>Vertebrata</taxon>
        <taxon>Euteleostomi</taxon>
        <taxon>Actinopterygii</taxon>
        <taxon>Neopterygii</taxon>
        <taxon>Teleostei</taxon>
        <taxon>Clupei</taxon>
        <taxon>Clupeiformes</taxon>
        <taxon>Clupeoidei</taxon>
        <taxon>Engraulidae</taxon>
        <taxon>Coilinae</taxon>
        <taxon>Coilia</taxon>
    </lineage>
</organism>
<evidence type="ECO:0000313" key="3">
    <source>
        <dbReference type="EMBL" id="KAL2096755.1"/>
    </source>
</evidence>
<dbReference type="InterPro" id="IPR045860">
    <property type="entry name" value="Snake_toxin-like_sf"/>
</dbReference>
<dbReference type="Proteomes" id="UP001591681">
    <property type="component" value="Unassembled WGS sequence"/>
</dbReference>
<dbReference type="AlphaFoldDB" id="A0ABD1KCF6"/>
<dbReference type="Pfam" id="PF00021">
    <property type="entry name" value="UPAR_LY6"/>
    <property type="match status" value="1"/>
</dbReference>
<protein>
    <recommendedName>
        <fullName evidence="2">UPAR/Ly6 domain-containing protein</fullName>
    </recommendedName>
</protein>
<gene>
    <name evidence="3" type="ORF">ACEWY4_005962</name>
</gene>
<dbReference type="EMBL" id="JBHFQA010000006">
    <property type="protein sequence ID" value="KAL2096755.1"/>
    <property type="molecule type" value="Genomic_DNA"/>
</dbReference>
<name>A0ABD1KCF6_9TELE</name>
<dbReference type="SUPFAM" id="SSF57302">
    <property type="entry name" value="Snake toxin-like"/>
    <property type="match status" value="1"/>
</dbReference>
<keyword evidence="1" id="KW-0732">Signal</keyword>
<feature type="signal peptide" evidence="1">
    <location>
        <begin position="1"/>
        <end position="19"/>
    </location>
</feature>
<dbReference type="InterPro" id="IPR016054">
    <property type="entry name" value="LY6_UPA_recep-like"/>
</dbReference>